<evidence type="ECO:0000256" key="1">
    <source>
        <dbReference type="SAM" id="MobiDB-lite"/>
    </source>
</evidence>
<gene>
    <name evidence="2" type="ORF">ACFFLM_17075</name>
</gene>
<protein>
    <submittedName>
        <fullName evidence="2">Uncharacterized protein</fullName>
    </submittedName>
</protein>
<comment type="caution">
    <text evidence="2">The sequence shown here is derived from an EMBL/GenBank/DDBJ whole genome shotgun (WGS) entry which is preliminary data.</text>
</comment>
<keyword evidence="3" id="KW-1185">Reference proteome</keyword>
<feature type="region of interest" description="Disordered" evidence="1">
    <location>
        <begin position="31"/>
        <end position="50"/>
    </location>
</feature>
<dbReference type="RefSeq" id="WP_380012983.1">
    <property type="nucleotide sequence ID" value="NZ_JBHLYR010000052.1"/>
</dbReference>
<feature type="compositionally biased region" description="Polar residues" evidence="1">
    <location>
        <begin position="41"/>
        <end position="50"/>
    </location>
</feature>
<dbReference type="Proteomes" id="UP001589733">
    <property type="component" value="Unassembled WGS sequence"/>
</dbReference>
<name>A0ABV6B1P1_9DEIO</name>
<evidence type="ECO:0000313" key="3">
    <source>
        <dbReference type="Proteomes" id="UP001589733"/>
    </source>
</evidence>
<reference evidence="2 3" key="1">
    <citation type="submission" date="2024-09" db="EMBL/GenBank/DDBJ databases">
        <authorList>
            <person name="Sun Q."/>
            <person name="Mori K."/>
        </authorList>
    </citation>
    <scope>NUCLEOTIDE SEQUENCE [LARGE SCALE GENOMIC DNA]</scope>
    <source>
        <strain evidence="2 3">JCM 13503</strain>
    </source>
</reference>
<sequence>MAQVAAAFEQGSARRHLLALLDAARLSDRGWPPDSGASAPAGQQETQGFGATSVMGPELSALAAADNDPMTLPAWQAFARVYEDAGAAVRIVIWLL</sequence>
<dbReference type="EMBL" id="JBHLYR010000052">
    <property type="protein sequence ID" value="MFB9993678.1"/>
    <property type="molecule type" value="Genomic_DNA"/>
</dbReference>
<proteinExistence type="predicted"/>
<accession>A0ABV6B1P1</accession>
<evidence type="ECO:0000313" key="2">
    <source>
        <dbReference type="EMBL" id="MFB9993678.1"/>
    </source>
</evidence>
<organism evidence="2 3">
    <name type="scientific">Deinococcus oregonensis</name>
    <dbReference type="NCBI Taxonomy" id="1805970"/>
    <lineage>
        <taxon>Bacteria</taxon>
        <taxon>Thermotogati</taxon>
        <taxon>Deinococcota</taxon>
        <taxon>Deinococci</taxon>
        <taxon>Deinococcales</taxon>
        <taxon>Deinococcaceae</taxon>
        <taxon>Deinococcus</taxon>
    </lineage>
</organism>